<dbReference type="Proteomes" id="UP000217199">
    <property type="component" value="Unassembled WGS sequence"/>
</dbReference>
<gene>
    <name evidence="2" type="ORF">PNOK_0847400</name>
</gene>
<keyword evidence="3" id="KW-1185">Reference proteome</keyword>
<dbReference type="SUPFAM" id="SSF51735">
    <property type="entry name" value="NAD(P)-binding Rossmann-fold domains"/>
    <property type="match status" value="1"/>
</dbReference>
<organism evidence="2 3">
    <name type="scientific">Pyrrhoderma noxium</name>
    <dbReference type="NCBI Taxonomy" id="2282107"/>
    <lineage>
        <taxon>Eukaryota</taxon>
        <taxon>Fungi</taxon>
        <taxon>Dikarya</taxon>
        <taxon>Basidiomycota</taxon>
        <taxon>Agaricomycotina</taxon>
        <taxon>Agaricomycetes</taxon>
        <taxon>Hymenochaetales</taxon>
        <taxon>Hymenochaetaceae</taxon>
        <taxon>Pyrrhoderma</taxon>
    </lineage>
</organism>
<dbReference type="CDD" id="cd05327">
    <property type="entry name" value="retinol-DH_like_SDR_c_like"/>
    <property type="match status" value="1"/>
</dbReference>
<evidence type="ECO:0000313" key="2">
    <source>
        <dbReference type="EMBL" id="PAV15616.1"/>
    </source>
</evidence>
<reference evidence="2 3" key="1">
    <citation type="journal article" date="2017" name="Mol. Ecol.">
        <title>Comparative and population genomic landscape of Phellinus noxius: A hypervariable fungus causing root rot in trees.</title>
        <authorList>
            <person name="Chung C.L."/>
            <person name="Lee T.J."/>
            <person name="Akiba M."/>
            <person name="Lee H.H."/>
            <person name="Kuo T.H."/>
            <person name="Liu D."/>
            <person name="Ke H.M."/>
            <person name="Yokoi T."/>
            <person name="Roa M.B."/>
            <person name="Lu M.J."/>
            <person name="Chang Y.Y."/>
            <person name="Ann P.J."/>
            <person name="Tsai J.N."/>
            <person name="Chen C.Y."/>
            <person name="Tzean S.S."/>
            <person name="Ota Y."/>
            <person name="Hattori T."/>
            <person name="Sahashi N."/>
            <person name="Liou R.F."/>
            <person name="Kikuchi T."/>
            <person name="Tsai I.J."/>
        </authorList>
    </citation>
    <scope>NUCLEOTIDE SEQUENCE [LARGE SCALE GENOMIC DNA]</scope>
    <source>
        <strain evidence="2 3">FFPRI411160</strain>
    </source>
</reference>
<dbReference type="AlphaFoldDB" id="A0A286U7S1"/>
<dbReference type="Gene3D" id="3.40.50.720">
    <property type="entry name" value="NAD(P)-binding Rossmann-like Domain"/>
    <property type="match status" value="1"/>
</dbReference>
<accession>A0A286U7S1</accession>
<dbReference type="InParanoid" id="A0A286U7S1"/>
<dbReference type="PRINTS" id="PR00081">
    <property type="entry name" value="GDHRDH"/>
</dbReference>
<dbReference type="OrthoDB" id="191139at2759"/>
<dbReference type="Pfam" id="PF00106">
    <property type="entry name" value="adh_short"/>
    <property type="match status" value="1"/>
</dbReference>
<dbReference type="EMBL" id="NBII01000009">
    <property type="protein sequence ID" value="PAV15616.1"/>
    <property type="molecule type" value="Genomic_DNA"/>
</dbReference>
<comment type="caution">
    <text evidence="2">The sequence shown here is derived from an EMBL/GenBank/DDBJ whole genome shotgun (WGS) entry which is preliminary data.</text>
</comment>
<evidence type="ECO:0000256" key="1">
    <source>
        <dbReference type="ARBA" id="ARBA00023002"/>
    </source>
</evidence>
<dbReference type="GO" id="GO:0016491">
    <property type="term" value="F:oxidoreductase activity"/>
    <property type="evidence" value="ECO:0007669"/>
    <property type="project" value="UniProtKB-KW"/>
</dbReference>
<name>A0A286U7S1_9AGAM</name>
<sequence length="308" mass="34570">MLINQQFPPKPTWGIKDIPDLMGKVVLITGGNTGIGKESVKVLLQRNAKVYLAARNSTKAREAIDQLKEETGKEAIFLELDLASLEKVRLAAEEFLRKETRLDILINNGGVYMPPIEDLTEDGYDLTFGVNVIGHFYLTQMLLPVLISTAQDSPEKHARIITVSSNSHMFWGPEIRYDLLGSDPNRKKIGPFRLYAQSKYGNILVAKELARRYADKGIVSISVHPGTIGTEILRYSSPLMQKFTYWMQHPISLGVLAQLFAATSPEARDLNGAYLVPWARVCSPRKDVCDPNTAARLWDWLENQVKSK</sequence>
<proteinExistence type="predicted"/>
<dbReference type="STRING" id="2282107.A0A286U7S1"/>
<keyword evidence="1" id="KW-0560">Oxidoreductase</keyword>
<protein>
    <submittedName>
        <fullName evidence="2">NAD(P)-binding protein</fullName>
    </submittedName>
</protein>
<evidence type="ECO:0000313" key="3">
    <source>
        <dbReference type="Proteomes" id="UP000217199"/>
    </source>
</evidence>
<dbReference type="PANTHER" id="PTHR43157:SF31">
    <property type="entry name" value="PHOSPHATIDYLINOSITOL-GLYCAN BIOSYNTHESIS CLASS F PROTEIN"/>
    <property type="match status" value="1"/>
</dbReference>
<dbReference type="FunCoup" id="A0A286U7S1">
    <property type="interactions" value="146"/>
</dbReference>
<dbReference type="InterPro" id="IPR002347">
    <property type="entry name" value="SDR_fam"/>
</dbReference>
<dbReference type="InterPro" id="IPR036291">
    <property type="entry name" value="NAD(P)-bd_dom_sf"/>
</dbReference>
<dbReference type="PANTHER" id="PTHR43157">
    <property type="entry name" value="PHOSPHATIDYLINOSITOL-GLYCAN BIOSYNTHESIS CLASS F PROTEIN-RELATED"/>
    <property type="match status" value="1"/>
</dbReference>